<evidence type="ECO:0000313" key="1">
    <source>
        <dbReference type="EMBL" id="GFU05345.1"/>
    </source>
</evidence>
<reference evidence="1" key="1">
    <citation type="submission" date="2020-08" db="EMBL/GenBank/DDBJ databases">
        <title>Multicomponent nature underlies the extraordinary mechanical properties of spider dragline silk.</title>
        <authorList>
            <person name="Kono N."/>
            <person name="Nakamura H."/>
            <person name="Mori M."/>
            <person name="Yoshida Y."/>
            <person name="Ohtoshi R."/>
            <person name="Malay A.D."/>
            <person name="Moran D.A.P."/>
            <person name="Tomita M."/>
            <person name="Numata K."/>
            <person name="Arakawa K."/>
        </authorList>
    </citation>
    <scope>NUCLEOTIDE SEQUENCE</scope>
</reference>
<dbReference type="EMBL" id="BMAW01077242">
    <property type="protein sequence ID" value="GFU05345.1"/>
    <property type="molecule type" value="Genomic_DNA"/>
</dbReference>
<dbReference type="Proteomes" id="UP000887013">
    <property type="component" value="Unassembled WGS sequence"/>
</dbReference>
<evidence type="ECO:0000313" key="2">
    <source>
        <dbReference type="Proteomes" id="UP000887013"/>
    </source>
</evidence>
<protein>
    <submittedName>
        <fullName evidence="1">Uncharacterized protein</fullName>
    </submittedName>
</protein>
<proteinExistence type="predicted"/>
<name>A0A8X6Q3X7_NEPPI</name>
<keyword evidence="2" id="KW-1185">Reference proteome</keyword>
<accession>A0A8X6Q3X7</accession>
<dbReference type="OrthoDB" id="6418666at2759"/>
<dbReference type="AlphaFoldDB" id="A0A8X6Q3X7"/>
<comment type="caution">
    <text evidence="1">The sequence shown here is derived from an EMBL/GenBank/DDBJ whole genome shotgun (WGS) entry which is preliminary data.</text>
</comment>
<sequence length="172" mass="20391">MGEIIYNLRTEVKFDQAERCVDDENCKKKDLFLYFLFDRMEIERFIHEPKYEHCTVESDFFLRYRALCVGARLHNDSPETSIRETVTEVEDGRILRCFMYLRYGAANCNGCECGDVQLHWWIHGHVVRNFSGVSLRLARDSRLFAHLPLPEQKEAQETFNTQKLSHVKKSMY</sequence>
<gene>
    <name evidence="1" type="ORF">NPIL_36041</name>
</gene>
<organism evidence="1 2">
    <name type="scientific">Nephila pilipes</name>
    <name type="common">Giant wood spider</name>
    <name type="synonym">Nephila maculata</name>
    <dbReference type="NCBI Taxonomy" id="299642"/>
    <lineage>
        <taxon>Eukaryota</taxon>
        <taxon>Metazoa</taxon>
        <taxon>Ecdysozoa</taxon>
        <taxon>Arthropoda</taxon>
        <taxon>Chelicerata</taxon>
        <taxon>Arachnida</taxon>
        <taxon>Araneae</taxon>
        <taxon>Araneomorphae</taxon>
        <taxon>Entelegynae</taxon>
        <taxon>Araneoidea</taxon>
        <taxon>Nephilidae</taxon>
        <taxon>Nephila</taxon>
    </lineage>
</organism>